<dbReference type="EMBL" id="LGGI01000044">
    <property type="protein sequence ID" value="KUK67069.1"/>
    <property type="molecule type" value="Genomic_DNA"/>
</dbReference>
<dbReference type="SUPFAM" id="SSF57603">
    <property type="entry name" value="FnI-like domain"/>
    <property type="match status" value="1"/>
</dbReference>
<keyword evidence="1" id="KW-0472">Membrane</keyword>
<comment type="caution">
    <text evidence="2">The sequence shown here is derived from an EMBL/GenBank/DDBJ whole genome shotgun (WGS) entry which is preliminary data.</text>
</comment>
<dbReference type="AlphaFoldDB" id="A0A101GYP7"/>
<dbReference type="Proteomes" id="UP000053469">
    <property type="component" value="Unassembled WGS sequence"/>
</dbReference>
<sequence>MSGIFSNCGKIYLDMAKIKQRNWLLLITFVLVLSSLGILIAMLQRNLGIGYCVYEEVEYSVNDPVPEYKGGEDCICSNSGDIVCKEDESGMSYEDFVNDDMAFTYSFRNYLDKDKPDLAGAELVDIQYKDGLLRVVMERESLCGDFNEAPVQAGMYKLEEEGIVLTAITNRDESMYSRVCLIGNTFEIQDVSLSDKSRFSVSYQNDQGNMTNFRICLANGNIYSNGDVFKNPDNNSICTCLGPEVECEEL</sequence>
<keyword evidence="1 2" id="KW-0812">Transmembrane</keyword>
<evidence type="ECO:0000256" key="1">
    <source>
        <dbReference type="SAM" id="Phobius"/>
    </source>
</evidence>
<organism evidence="2 3">
    <name type="scientific">candidate division WS6 bacterium 36_33</name>
    <dbReference type="NCBI Taxonomy" id="1641388"/>
    <lineage>
        <taxon>Bacteria</taxon>
        <taxon>Candidatus Dojkabacteria</taxon>
    </lineage>
</organism>
<feature type="transmembrane region" description="Helical" evidence="1">
    <location>
        <begin position="23"/>
        <end position="43"/>
    </location>
</feature>
<name>A0A101GYP7_9BACT</name>
<keyword evidence="1" id="KW-1133">Transmembrane helix</keyword>
<protein>
    <submittedName>
        <fullName evidence="2">Transmembrane(S)protein</fullName>
    </submittedName>
</protein>
<reference evidence="3" key="1">
    <citation type="journal article" date="2015" name="MBio">
        <title>Genome-Resolved Metagenomic Analysis Reveals Roles for Candidate Phyla and Other Microbial Community Members in Biogeochemical Transformations in Oil Reservoirs.</title>
        <authorList>
            <person name="Hu P."/>
            <person name="Tom L."/>
            <person name="Singh A."/>
            <person name="Thomas B.C."/>
            <person name="Baker B.J."/>
            <person name="Piceno Y.M."/>
            <person name="Andersen G.L."/>
            <person name="Banfield J.F."/>
        </authorList>
    </citation>
    <scope>NUCLEOTIDE SEQUENCE [LARGE SCALE GENOMIC DNA]</scope>
</reference>
<dbReference type="Gene3D" id="2.10.70.10">
    <property type="entry name" value="Complement Module, domain 1"/>
    <property type="match status" value="1"/>
</dbReference>
<accession>A0A101GYP7</accession>
<evidence type="ECO:0000313" key="2">
    <source>
        <dbReference type="EMBL" id="KUK67069.1"/>
    </source>
</evidence>
<proteinExistence type="predicted"/>
<evidence type="ECO:0000313" key="3">
    <source>
        <dbReference type="Proteomes" id="UP000053469"/>
    </source>
</evidence>
<gene>
    <name evidence="2" type="ORF">XD87_0351</name>
</gene>